<name>A0A7Y0QHW6_CELFI</name>
<comment type="caution">
    <text evidence="2">The sequence shown here is derived from an EMBL/GenBank/DDBJ whole genome shotgun (WGS) entry which is preliminary data.</text>
</comment>
<dbReference type="NCBIfam" id="TIGR03083">
    <property type="entry name" value="maleylpyruvate isomerase family mycothiol-dependent enzyme"/>
    <property type="match status" value="1"/>
</dbReference>
<dbReference type="InterPro" id="IPR024344">
    <property type="entry name" value="MDMPI_metal-binding"/>
</dbReference>
<dbReference type="AlphaFoldDB" id="A0A7Y0QHW6"/>
<dbReference type="RefSeq" id="WP_169325093.1">
    <property type="nucleotide sequence ID" value="NZ_JABCJJ010000016.1"/>
</dbReference>
<keyword evidence="3" id="KW-1185">Reference proteome</keyword>
<reference evidence="2 3" key="1">
    <citation type="submission" date="2020-04" db="EMBL/GenBank/DDBJ databases">
        <title>Sequencing and Assembly of C. fimi.</title>
        <authorList>
            <person name="Ramsey A.R."/>
        </authorList>
    </citation>
    <scope>NUCLEOTIDE SEQUENCE [LARGE SCALE GENOMIC DNA]</scope>
    <source>
        <strain evidence="2 3">SB</strain>
    </source>
</reference>
<dbReference type="NCBIfam" id="TIGR03085">
    <property type="entry name" value="TIGR03085 family metal-binding protein"/>
    <property type="match status" value="1"/>
</dbReference>
<evidence type="ECO:0000259" key="1">
    <source>
        <dbReference type="Pfam" id="PF11716"/>
    </source>
</evidence>
<dbReference type="InterPro" id="IPR017517">
    <property type="entry name" value="Maleyloyr_isom"/>
</dbReference>
<dbReference type="EMBL" id="JABCJJ010000016">
    <property type="protein sequence ID" value="NMR20715.1"/>
    <property type="molecule type" value="Genomic_DNA"/>
</dbReference>
<sequence>MTWHQIERAALAHALREAGPDAPTLCEGWRSRHLAAHVVVRETQPTAAAGIAVPALAARTERAIQQVAGPATDPEGYADLVSRVAAGPGRLNPMSWSRIGEGANLLEFFVHTEDVRRGTGPVEPLPLDQAHVDALWRRLVRSAPLLYRRAPVGVVLVVPGGPRRAVRRPTGEHGTVVVRGEVAELVLHAFGRGRAARVDVLGDPDDVAELERTTGGP</sequence>
<organism evidence="2 3">
    <name type="scientific">Cellulomonas fimi</name>
    <dbReference type="NCBI Taxonomy" id="1708"/>
    <lineage>
        <taxon>Bacteria</taxon>
        <taxon>Bacillati</taxon>
        <taxon>Actinomycetota</taxon>
        <taxon>Actinomycetes</taxon>
        <taxon>Micrococcales</taxon>
        <taxon>Cellulomonadaceae</taxon>
        <taxon>Cellulomonas</taxon>
    </lineage>
</organism>
<dbReference type="InterPro" id="IPR034660">
    <property type="entry name" value="DinB/YfiT-like"/>
</dbReference>
<dbReference type="SUPFAM" id="SSF109854">
    <property type="entry name" value="DinB/YfiT-like putative metalloenzymes"/>
    <property type="match status" value="1"/>
</dbReference>
<evidence type="ECO:0000313" key="2">
    <source>
        <dbReference type="EMBL" id="NMR20715.1"/>
    </source>
</evidence>
<feature type="domain" description="Mycothiol-dependent maleylpyruvate isomerase metal-binding" evidence="1">
    <location>
        <begin position="9"/>
        <end position="87"/>
    </location>
</feature>
<evidence type="ECO:0000313" key="3">
    <source>
        <dbReference type="Proteomes" id="UP000562124"/>
    </source>
</evidence>
<dbReference type="InterPro" id="IPR017519">
    <property type="entry name" value="CHP03085"/>
</dbReference>
<dbReference type="Pfam" id="PF11716">
    <property type="entry name" value="MDMPI_N"/>
    <property type="match status" value="1"/>
</dbReference>
<accession>A0A7Y0QHW6</accession>
<dbReference type="GO" id="GO:0046872">
    <property type="term" value="F:metal ion binding"/>
    <property type="evidence" value="ECO:0007669"/>
    <property type="project" value="InterPro"/>
</dbReference>
<protein>
    <submittedName>
        <fullName evidence="2">TIGR03085 family protein</fullName>
    </submittedName>
</protein>
<gene>
    <name evidence="2" type="ORF">HIR71_10885</name>
</gene>
<dbReference type="Proteomes" id="UP000562124">
    <property type="component" value="Unassembled WGS sequence"/>
</dbReference>
<proteinExistence type="predicted"/>